<keyword evidence="2" id="KW-1185">Reference proteome</keyword>
<evidence type="ECO:0000313" key="2">
    <source>
        <dbReference type="Proteomes" id="UP000680865"/>
    </source>
</evidence>
<dbReference type="AlphaFoldDB" id="A0A919SIV0"/>
<organism evidence="1 2">
    <name type="scientific">Winogradskya consettensis</name>
    <dbReference type="NCBI Taxonomy" id="113560"/>
    <lineage>
        <taxon>Bacteria</taxon>
        <taxon>Bacillati</taxon>
        <taxon>Actinomycetota</taxon>
        <taxon>Actinomycetes</taxon>
        <taxon>Micromonosporales</taxon>
        <taxon>Micromonosporaceae</taxon>
        <taxon>Winogradskya</taxon>
    </lineage>
</organism>
<gene>
    <name evidence="1" type="ORF">Aco04nite_35780</name>
</gene>
<reference evidence="1" key="1">
    <citation type="submission" date="2021-03" db="EMBL/GenBank/DDBJ databases">
        <title>Whole genome shotgun sequence of Actinoplanes consettensis NBRC 14913.</title>
        <authorList>
            <person name="Komaki H."/>
            <person name="Tamura T."/>
        </authorList>
    </citation>
    <scope>NUCLEOTIDE SEQUENCE</scope>
    <source>
        <strain evidence="1">NBRC 14913</strain>
    </source>
</reference>
<dbReference type="Proteomes" id="UP000680865">
    <property type="component" value="Unassembled WGS sequence"/>
</dbReference>
<accession>A0A919SIV0</accession>
<evidence type="ECO:0000313" key="1">
    <source>
        <dbReference type="EMBL" id="GIM73545.1"/>
    </source>
</evidence>
<sequence length="102" mass="11654">MTGHSHKGKGTKAERRIRRQKWELLREEVLDSHWESRDRGSTTVISANLDEDSDTLDVRLSQDDQEFEEWLVANMGGRIRVLPDPDVIDAIAPAALPPHLRD</sequence>
<protein>
    <submittedName>
        <fullName evidence="1">Uncharacterized protein</fullName>
    </submittedName>
</protein>
<proteinExistence type="predicted"/>
<dbReference type="EMBL" id="BOQP01000017">
    <property type="protein sequence ID" value="GIM73545.1"/>
    <property type="molecule type" value="Genomic_DNA"/>
</dbReference>
<comment type="caution">
    <text evidence="1">The sequence shown here is derived from an EMBL/GenBank/DDBJ whole genome shotgun (WGS) entry which is preliminary data.</text>
</comment>
<name>A0A919SIV0_9ACTN</name>